<keyword evidence="3" id="KW-0068">Autocatalytic cleavage</keyword>
<evidence type="ECO:0000256" key="1">
    <source>
        <dbReference type="ARBA" id="ARBA00001928"/>
    </source>
</evidence>
<evidence type="ECO:0000256" key="5">
    <source>
        <dbReference type="ARBA" id="ARBA00023145"/>
    </source>
</evidence>
<organism evidence="10">
    <name type="scientific">viral metagenome</name>
    <dbReference type="NCBI Taxonomy" id="1070528"/>
    <lineage>
        <taxon>unclassified sequences</taxon>
        <taxon>metagenomes</taxon>
        <taxon>organismal metagenomes</taxon>
    </lineage>
</organism>
<protein>
    <submittedName>
        <fullName evidence="10">Putative S-adenosylmethionine decarboxylase</fullName>
    </submittedName>
</protein>
<dbReference type="EMBL" id="MT141294">
    <property type="protein sequence ID" value="QJA57834.1"/>
    <property type="molecule type" value="Genomic_DNA"/>
</dbReference>
<keyword evidence="4" id="KW-0620">Polyamine biosynthesis</keyword>
<dbReference type="GO" id="GO:0008295">
    <property type="term" value="P:spermidine biosynthetic process"/>
    <property type="evidence" value="ECO:0007669"/>
    <property type="project" value="InterPro"/>
</dbReference>
<keyword evidence="7" id="KW-0704">Schiff base</keyword>
<evidence type="ECO:0000256" key="3">
    <source>
        <dbReference type="ARBA" id="ARBA00022813"/>
    </source>
</evidence>
<sequence length="123" mass="14691">MNNFGKELILDLHNCDVSKFNRKDIKKYLIELCDMIDMIREDLHWWDYYGIPKEDQPFEEHLRGTSAIQFIRTSNITIHTLDLTGKVYINIFSCKDFNEVKAGAFTKKWFRGKIVNFKILKRI</sequence>
<dbReference type="Pfam" id="PF02675">
    <property type="entry name" value="AdoMet_dc"/>
    <property type="match status" value="1"/>
</dbReference>
<reference evidence="10" key="1">
    <citation type="submission" date="2020-03" db="EMBL/GenBank/DDBJ databases">
        <title>The deep terrestrial virosphere.</title>
        <authorList>
            <person name="Holmfeldt K."/>
            <person name="Nilsson E."/>
            <person name="Simone D."/>
            <person name="Lopez-Fernandez M."/>
            <person name="Wu X."/>
            <person name="de Brujin I."/>
            <person name="Lundin D."/>
            <person name="Andersson A."/>
            <person name="Bertilsson S."/>
            <person name="Dopson M."/>
        </authorList>
    </citation>
    <scope>NUCLEOTIDE SEQUENCE</scope>
    <source>
        <strain evidence="11">MM415A01889</strain>
        <strain evidence="10">MM415B01546</strain>
    </source>
</reference>
<dbReference type="InterPro" id="IPR000409">
    <property type="entry name" value="BEACH_dom"/>
</dbReference>
<evidence type="ECO:0000313" key="10">
    <source>
        <dbReference type="EMBL" id="QJA57834.1"/>
    </source>
</evidence>
<evidence type="ECO:0000256" key="7">
    <source>
        <dbReference type="ARBA" id="ARBA00023270"/>
    </source>
</evidence>
<evidence type="ECO:0000256" key="2">
    <source>
        <dbReference type="ARBA" id="ARBA00022793"/>
    </source>
</evidence>
<gene>
    <name evidence="11" type="ORF">MM415A01889_0003</name>
    <name evidence="10" type="ORF">MM415B01546_0003</name>
</gene>
<accession>A0A6M3IKC1</accession>
<comment type="cofactor">
    <cofactor evidence="1">
        <name>pyruvate</name>
        <dbReference type="ChEBI" id="CHEBI:15361"/>
    </cofactor>
</comment>
<feature type="domain" description="BEACH" evidence="9">
    <location>
        <begin position="94"/>
        <end position="123"/>
    </location>
</feature>
<name>A0A6M3IKC1_9ZZZZ</name>
<dbReference type="SUPFAM" id="SSF56276">
    <property type="entry name" value="S-adenosylmethionine decarboxylase"/>
    <property type="match status" value="1"/>
</dbReference>
<dbReference type="AlphaFoldDB" id="A0A6M3IKC1"/>
<dbReference type="Gene3D" id="3.60.90.10">
    <property type="entry name" value="S-adenosylmethionine decarboxylase"/>
    <property type="match status" value="1"/>
</dbReference>
<dbReference type="GO" id="GO:0004014">
    <property type="term" value="F:adenosylmethionine decarboxylase activity"/>
    <property type="evidence" value="ECO:0007669"/>
    <property type="project" value="InterPro"/>
</dbReference>
<dbReference type="InterPro" id="IPR003826">
    <property type="entry name" value="AdoMetDC_fam_prok"/>
</dbReference>
<dbReference type="PANTHER" id="PTHR33866:SF2">
    <property type="entry name" value="S-ADENOSYLMETHIONINE DECARBOXYLASE PROENZYME"/>
    <property type="match status" value="1"/>
</dbReference>
<dbReference type="InterPro" id="IPR016067">
    <property type="entry name" value="S-AdoMet_deCO2ase_core"/>
</dbReference>
<dbReference type="PROSITE" id="PS50197">
    <property type="entry name" value="BEACH"/>
    <property type="match status" value="1"/>
</dbReference>
<evidence type="ECO:0000256" key="8">
    <source>
        <dbReference type="ARBA" id="ARBA00023317"/>
    </source>
</evidence>
<evidence type="ECO:0000256" key="6">
    <source>
        <dbReference type="ARBA" id="ARBA00023239"/>
    </source>
</evidence>
<evidence type="ECO:0000313" key="11">
    <source>
        <dbReference type="EMBL" id="QJA74948.1"/>
    </source>
</evidence>
<keyword evidence="5" id="KW-0865">Zymogen</keyword>
<keyword evidence="2" id="KW-0210">Decarboxylase</keyword>
<evidence type="ECO:0000256" key="4">
    <source>
        <dbReference type="ARBA" id="ARBA00023115"/>
    </source>
</evidence>
<dbReference type="PANTHER" id="PTHR33866">
    <property type="entry name" value="S-ADENOSYLMETHIONINE DECARBOXYLASE PROENZYME"/>
    <property type="match status" value="1"/>
</dbReference>
<dbReference type="EMBL" id="MT142131">
    <property type="protein sequence ID" value="QJA74948.1"/>
    <property type="molecule type" value="Genomic_DNA"/>
</dbReference>
<evidence type="ECO:0000259" key="9">
    <source>
        <dbReference type="PROSITE" id="PS50197"/>
    </source>
</evidence>
<keyword evidence="6" id="KW-0456">Lyase</keyword>
<keyword evidence="8" id="KW-0670">Pyruvate</keyword>
<dbReference type="GO" id="GO:0005829">
    <property type="term" value="C:cytosol"/>
    <property type="evidence" value="ECO:0007669"/>
    <property type="project" value="TreeGrafter"/>
</dbReference>
<proteinExistence type="predicted"/>